<dbReference type="AlphaFoldDB" id="A0A482Y2I0"/>
<name>A0A482Y2I0_9EURY</name>
<sequence length="178" mass="19151">MTKQPHMILSDYDSHDMADSYGLLSVSAGGTAPRTTGPPGHRDSSPSHSLIGGRGECPVAIHWLSRVTYVRFCLRWSSREATSLRTLSVTPRAVAGVCCVLCKSFGARTASPQVSVGSLGFAVVVAGTRFTGLVLTACLVSCTRNAFGIHSWRLCWTHRSTCPSSTLGRLYIVTLSYR</sequence>
<reference evidence="2 3" key="1">
    <citation type="submission" date="2019-02" db="EMBL/GenBank/DDBJ databases">
        <title>Genomic Encyclopedia of Archaeal and Bacterial Type Strains, Phase II (KMG-II): from individual species to whole genera.</title>
        <authorList>
            <person name="Goeker M."/>
        </authorList>
    </citation>
    <scope>NUCLEOTIDE SEQUENCE [LARGE SCALE GENOMIC DNA]</scope>
    <source>
        <strain evidence="2 3">DSM 18328</strain>
    </source>
</reference>
<gene>
    <name evidence="2" type="ORF">BDK88_3797</name>
</gene>
<dbReference type="EMBL" id="SHMP01000008">
    <property type="protein sequence ID" value="RZV06252.1"/>
    <property type="molecule type" value="Genomic_DNA"/>
</dbReference>
<feature type="compositionally biased region" description="Low complexity" evidence="1">
    <location>
        <begin position="29"/>
        <end position="39"/>
    </location>
</feature>
<feature type="region of interest" description="Disordered" evidence="1">
    <location>
        <begin position="29"/>
        <end position="49"/>
    </location>
</feature>
<dbReference type="Proteomes" id="UP000291097">
    <property type="component" value="Unassembled WGS sequence"/>
</dbReference>
<accession>A0A482Y2I0</accession>
<evidence type="ECO:0000313" key="3">
    <source>
        <dbReference type="Proteomes" id="UP000291097"/>
    </source>
</evidence>
<comment type="caution">
    <text evidence="2">The sequence shown here is derived from an EMBL/GenBank/DDBJ whole genome shotgun (WGS) entry which is preliminary data.</text>
</comment>
<protein>
    <submittedName>
        <fullName evidence="2">Uncharacterized protein</fullName>
    </submittedName>
</protein>
<evidence type="ECO:0000256" key="1">
    <source>
        <dbReference type="SAM" id="MobiDB-lite"/>
    </source>
</evidence>
<proteinExistence type="predicted"/>
<evidence type="ECO:0000313" key="2">
    <source>
        <dbReference type="EMBL" id="RZV06252.1"/>
    </source>
</evidence>
<organism evidence="2 3">
    <name type="scientific">Natrinema hispanicum</name>
    <dbReference type="NCBI Taxonomy" id="392421"/>
    <lineage>
        <taxon>Archaea</taxon>
        <taxon>Methanobacteriati</taxon>
        <taxon>Methanobacteriota</taxon>
        <taxon>Stenosarchaea group</taxon>
        <taxon>Halobacteria</taxon>
        <taxon>Halobacteriales</taxon>
        <taxon>Natrialbaceae</taxon>
        <taxon>Natrinema</taxon>
    </lineage>
</organism>